<evidence type="ECO:0000313" key="2">
    <source>
        <dbReference type="EMBL" id="PCE32364.1"/>
    </source>
</evidence>
<feature type="transmembrane region" description="Helical" evidence="1">
    <location>
        <begin position="426"/>
        <end position="443"/>
    </location>
</feature>
<keyword evidence="1" id="KW-1133">Transmembrane helix</keyword>
<comment type="caution">
    <text evidence="2">The sequence shown here is derived from an EMBL/GenBank/DDBJ whole genome shotgun (WGS) entry which is preliminary data.</text>
</comment>
<dbReference type="Pfam" id="PF04632">
    <property type="entry name" value="FUSC"/>
    <property type="match status" value="1"/>
</dbReference>
<feature type="transmembrane region" description="Helical" evidence="1">
    <location>
        <begin position="136"/>
        <end position="153"/>
    </location>
</feature>
<feature type="transmembrane region" description="Helical" evidence="1">
    <location>
        <begin position="455"/>
        <end position="473"/>
    </location>
</feature>
<feature type="transmembrane region" description="Helical" evidence="1">
    <location>
        <begin position="43"/>
        <end position="72"/>
    </location>
</feature>
<protein>
    <submittedName>
        <fullName evidence="2">Fusaric acid resistance protein</fullName>
    </submittedName>
</protein>
<feature type="transmembrane region" description="Helical" evidence="1">
    <location>
        <begin position="110"/>
        <end position="129"/>
    </location>
</feature>
<gene>
    <name evidence="2" type="ORF">BZL54_10920</name>
</gene>
<feature type="transmembrane region" description="Helical" evidence="1">
    <location>
        <begin position="533"/>
        <end position="555"/>
    </location>
</feature>
<proteinExistence type="predicted"/>
<reference evidence="2 3" key="1">
    <citation type="submission" date="2017-01" db="EMBL/GenBank/DDBJ databases">
        <title>Whole-Genome Shotgun Sequencing of Two beta-Proteobacterial Species in Search of the Bulgecin Biosynthetic Cluster.</title>
        <authorList>
            <person name="Horsman M.E."/>
            <person name="Marous D.R."/>
            <person name="Li R."/>
            <person name="Oliver R.A."/>
            <person name="Byun B."/>
            <person name="Emrich S.J."/>
            <person name="Boggess B."/>
            <person name="Townsend C.A."/>
            <person name="Mobashery S."/>
        </authorList>
    </citation>
    <scope>NUCLEOTIDE SEQUENCE [LARGE SCALE GENOMIC DNA]</scope>
    <source>
        <strain evidence="2 3">ATCC 31433</strain>
    </source>
</reference>
<dbReference type="AlphaFoldDB" id="A0A2A4FID3"/>
<evidence type="ECO:0000256" key="1">
    <source>
        <dbReference type="SAM" id="Phobius"/>
    </source>
</evidence>
<name>A0A2A4FID3_9BURK</name>
<feature type="transmembrane region" description="Helical" evidence="1">
    <location>
        <begin position="503"/>
        <end position="521"/>
    </location>
</feature>
<dbReference type="Proteomes" id="UP000217994">
    <property type="component" value="Unassembled WGS sequence"/>
</dbReference>
<dbReference type="InterPro" id="IPR006726">
    <property type="entry name" value="PHBA_efflux_AaeB/fusaric-R"/>
</dbReference>
<feature type="transmembrane region" description="Helical" evidence="1">
    <location>
        <begin position="159"/>
        <end position="185"/>
    </location>
</feature>
<feature type="transmembrane region" description="Helical" evidence="1">
    <location>
        <begin position="479"/>
        <end position="496"/>
    </location>
</feature>
<accession>A0A2A4FID3</accession>
<organism evidence="2 3">
    <name type="scientific">Burkholderia ubonensis subsp. mesacidophila</name>
    <dbReference type="NCBI Taxonomy" id="265293"/>
    <lineage>
        <taxon>Bacteria</taxon>
        <taxon>Pseudomonadati</taxon>
        <taxon>Pseudomonadota</taxon>
        <taxon>Betaproteobacteria</taxon>
        <taxon>Burkholderiales</taxon>
        <taxon>Burkholderiaceae</taxon>
        <taxon>Burkholderia</taxon>
        <taxon>Burkholderia cepacia complex</taxon>
    </lineage>
</organism>
<dbReference type="GO" id="GO:0022857">
    <property type="term" value="F:transmembrane transporter activity"/>
    <property type="evidence" value="ECO:0007669"/>
    <property type="project" value="InterPro"/>
</dbReference>
<keyword evidence="1" id="KW-0472">Membrane</keyword>
<dbReference type="GO" id="GO:0005886">
    <property type="term" value="C:plasma membrane"/>
    <property type="evidence" value="ECO:0007669"/>
    <property type="project" value="InterPro"/>
</dbReference>
<sequence length="723" mass="76807">MPETQHTIPPAVSRAGFARTALDLFRAFGRTDGARLIHVLKTALAVVIAAGVSMRLELAAPRTAMVTVVILMMHQHSGMVMARGFYRGVGMLVGNLAAIVLIGAFPQERVLFLTALALWIGCCTWGAAYFRNYQSYGFVLAGYATCIAALPSVDRPYDIIANVVTGLSEVSIGILSASLVSALILPRHVRAMLMQTGEHHYADFMRVVRAALTQALPAGEQHRAYLQLIAARAQLENLRSAAVFEDPDLRARDDVMTRMADQFLDASARFHALHPFRLRIGRDADGPAARIVDRLCADAARLIPAEADAQPFDLLAVQRVVDDIDRWLAQLPASDTLVPAHADATVRRDVGTGVSLLRQAFVSVRRYLADFIAIRQPAAGDAPPAPARLPRIGTAANRMVSAASGLRAIAAIGAVSLFWIASGWNAAAGAVIAATIASALYSIMPAPAAATRQVALGCAAAWIASLFFNFGLLPSIDGFAALAAALALFVCIGSYLNTFPATAAVGLGFNIYFLFLGNLTNPGVYAPEATLDAGFAAILGIGAASLAYSVVAPYGGDWATGLYLRQLRRLVSRDACHGALAGLMPRFDAGVRDFVLQIAARPASGPLGQDTLLAWTFASLEIGRGIVDLRTATAQHPMPDTWHARERALCASVSRLFDAPSLDTLQAAERDAAAALATLDAAAPPAPDTNTHLRHCVNFIRVSLQCNLIPLRLAPASHHDARA</sequence>
<evidence type="ECO:0000313" key="3">
    <source>
        <dbReference type="Proteomes" id="UP000217994"/>
    </source>
</evidence>
<keyword evidence="1" id="KW-0812">Transmembrane</keyword>
<dbReference type="EMBL" id="MTZU01000028">
    <property type="protein sequence ID" value="PCE32364.1"/>
    <property type="molecule type" value="Genomic_DNA"/>
</dbReference>
<feature type="transmembrane region" description="Helical" evidence="1">
    <location>
        <begin position="84"/>
        <end position="104"/>
    </location>
</feature>
<feature type="transmembrane region" description="Helical" evidence="1">
    <location>
        <begin position="399"/>
        <end position="420"/>
    </location>
</feature>